<gene>
    <name evidence="1" type="ORF">BpHYR1_043575</name>
</gene>
<dbReference type="Proteomes" id="UP000276133">
    <property type="component" value="Unassembled WGS sequence"/>
</dbReference>
<keyword evidence="1" id="KW-0378">Hydrolase</keyword>
<protein>
    <submittedName>
        <fullName evidence="1">DNA helicase ATP</fullName>
    </submittedName>
</protein>
<evidence type="ECO:0000313" key="1">
    <source>
        <dbReference type="EMBL" id="RNA37220.1"/>
    </source>
</evidence>
<dbReference type="OrthoDB" id="10591511at2759"/>
<proteinExistence type="predicted"/>
<name>A0A3M7SNM1_BRAPC</name>
<dbReference type="EMBL" id="REGN01001071">
    <property type="protein sequence ID" value="RNA37220.1"/>
    <property type="molecule type" value="Genomic_DNA"/>
</dbReference>
<keyword evidence="1" id="KW-0547">Nucleotide-binding</keyword>
<dbReference type="STRING" id="10195.A0A3M7SNM1"/>
<dbReference type="GO" id="GO:0004386">
    <property type="term" value="F:helicase activity"/>
    <property type="evidence" value="ECO:0007669"/>
    <property type="project" value="UniProtKB-KW"/>
</dbReference>
<keyword evidence="1" id="KW-0067">ATP-binding</keyword>
<accession>A0A3M7SNM1</accession>
<keyword evidence="2" id="KW-1185">Reference proteome</keyword>
<reference evidence="1 2" key="1">
    <citation type="journal article" date="2018" name="Sci. Rep.">
        <title>Genomic signatures of local adaptation to the degree of environmental predictability in rotifers.</title>
        <authorList>
            <person name="Franch-Gras L."/>
            <person name="Hahn C."/>
            <person name="Garcia-Roger E.M."/>
            <person name="Carmona M.J."/>
            <person name="Serra M."/>
            <person name="Gomez A."/>
        </authorList>
    </citation>
    <scope>NUCLEOTIDE SEQUENCE [LARGE SCALE GENOMIC DNA]</scope>
    <source>
        <strain evidence="1">HYR1</strain>
    </source>
</reference>
<organism evidence="1 2">
    <name type="scientific">Brachionus plicatilis</name>
    <name type="common">Marine rotifer</name>
    <name type="synonym">Brachionus muelleri</name>
    <dbReference type="NCBI Taxonomy" id="10195"/>
    <lineage>
        <taxon>Eukaryota</taxon>
        <taxon>Metazoa</taxon>
        <taxon>Spiralia</taxon>
        <taxon>Gnathifera</taxon>
        <taxon>Rotifera</taxon>
        <taxon>Eurotatoria</taxon>
        <taxon>Monogononta</taxon>
        <taxon>Pseudotrocha</taxon>
        <taxon>Ploima</taxon>
        <taxon>Brachionidae</taxon>
        <taxon>Brachionus</taxon>
    </lineage>
</organism>
<feature type="non-terminal residue" evidence="1">
    <location>
        <position position="251"/>
    </location>
</feature>
<comment type="caution">
    <text evidence="1">The sequence shown here is derived from an EMBL/GenBank/DDBJ whole genome shotgun (WGS) entry which is preliminary data.</text>
</comment>
<dbReference type="AlphaFoldDB" id="A0A3M7SNM1"/>
<evidence type="ECO:0000313" key="2">
    <source>
        <dbReference type="Proteomes" id="UP000276133"/>
    </source>
</evidence>
<keyword evidence="1" id="KW-0347">Helicase</keyword>
<sequence length="251" mass="30715">MLLWLKNDKKNLIRADLPRENNSYIQKLKQFDLKYQLHKCVPRRCFKNKKKIFNDCKYGFPFDICPDDHIFEDGSKYFYKRMKKQDQQIVQIKQYLVKYISKIEPTFSAKKLDNETNEIQKYFQLRTFNSIELLAFIMGHHFVQSNMKRKHELIYMDDDDDDIFKDSVYDHYLQWPYHSSFDSITIFDDFRKYEIFVKYSKTTIPISRSENVYLDRKNDIVIKRNKEIITRTNYFNSNDGEIFYFQKLLFS</sequence>